<feature type="region of interest" description="Disordered" evidence="7">
    <location>
        <begin position="63"/>
        <end position="89"/>
    </location>
</feature>
<comment type="similarity">
    <text evidence="6">Belongs to the ABC-4 integral membrane protein family.</text>
</comment>
<name>F6D5V2_METPW</name>
<evidence type="ECO:0000256" key="2">
    <source>
        <dbReference type="ARBA" id="ARBA00022475"/>
    </source>
</evidence>
<evidence type="ECO:0000259" key="9">
    <source>
        <dbReference type="Pfam" id="PF02687"/>
    </source>
</evidence>
<protein>
    <recommendedName>
        <fullName evidence="13">ABC3 transporter permease protein domain-containing protein</fullName>
    </recommendedName>
</protein>
<evidence type="ECO:0000256" key="6">
    <source>
        <dbReference type="ARBA" id="ARBA00038076"/>
    </source>
</evidence>
<dbReference type="RefSeq" id="WP_013826404.1">
    <property type="nucleotide sequence ID" value="NC_015574.1"/>
</dbReference>
<organism evidence="11 12">
    <name type="scientific">Methanobacterium paludis (strain DSM 25820 / JCM 18151 / SWAN1)</name>
    <dbReference type="NCBI Taxonomy" id="868131"/>
    <lineage>
        <taxon>Archaea</taxon>
        <taxon>Methanobacteriati</taxon>
        <taxon>Methanobacteriota</taxon>
        <taxon>Methanomada group</taxon>
        <taxon>Methanobacteria</taxon>
        <taxon>Methanobacteriales</taxon>
        <taxon>Methanobacteriaceae</taxon>
        <taxon>Methanobacterium</taxon>
    </lineage>
</organism>
<dbReference type="InterPro" id="IPR003838">
    <property type="entry name" value="ABC3_permease_C"/>
</dbReference>
<dbReference type="OrthoDB" id="11469at2157"/>
<dbReference type="GO" id="GO:0022857">
    <property type="term" value="F:transmembrane transporter activity"/>
    <property type="evidence" value="ECO:0007669"/>
    <property type="project" value="TreeGrafter"/>
</dbReference>
<evidence type="ECO:0000259" key="10">
    <source>
        <dbReference type="Pfam" id="PF12704"/>
    </source>
</evidence>
<feature type="domain" description="MacB-like periplasmic core" evidence="10">
    <location>
        <begin position="18"/>
        <end position="233"/>
    </location>
</feature>
<dbReference type="KEGG" id="mew:MSWAN_1896"/>
<comment type="subcellular location">
    <subcellularLocation>
        <location evidence="1">Cell membrane</location>
        <topology evidence="1">Multi-pass membrane protein</topology>
    </subcellularLocation>
</comment>
<dbReference type="eggNOG" id="arCOG02312">
    <property type="taxonomic scope" value="Archaea"/>
</dbReference>
<dbReference type="Proteomes" id="UP000009231">
    <property type="component" value="Chromosome"/>
</dbReference>
<dbReference type="PANTHER" id="PTHR30572:SF4">
    <property type="entry name" value="ABC TRANSPORTER PERMEASE YTRF"/>
    <property type="match status" value="1"/>
</dbReference>
<dbReference type="GO" id="GO:0005886">
    <property type="term" value="C:plasma membrane"/>
    <property type="evidence" value="ECO:0007669"/>
    <property type="project" value="UniProtKB-SubCell"/>
</dbReference>
<keyword evidence="4 8" id="KW-1133">Transmembrane helix</keyword>
<dbReference type="EMBL" id="CP002772">
    <property type="protein sequence ID" value="AEG18905.1"/>
    <property type="molecule type" value="Genomic_DNA"/>
</dbReference>
<evidence type="ECO:0000256" key="5">
    <source>
        <dbReference type="ARBA" id="ARBA00023136"/>
    </source>
</evidence>
<keyword evidence="2" id="KW-1003">Cell membrane</keyword>
<feature type="transmembrane region" description="Helical" evidence="8">
    <location>
        <begin position="351"/>
        <end position="372"/>
    </location>
</feature>
<reference evidence="11 12" key="1">
    <citation type="journal article" date="2014" name="Int. J. Syst. Evol. Microbiol.">
        <title>Methanobacterium paludis sp. nov. and a novel strain of Methanobacterium lacus isolated from northern peatlands.</title>
        <authorList>
            <person name="Cadillo-Quiroz H."/>
            <person name="Brauer S.L."/>
            <person name="Goodson N."/>
            <person name="Yavitt J.B."/>
            <person name="Zinder S.H."/>
        </authorList>
    </citation>
    <scope>NUCLEOTIDE SEQUENCE [LARGE SCALE GENOMIC DNA]</scope>
    <source>
        <strain evidence="12">DSM 25820 / JCM 18151 / SWAN1</strain>
    </source>
</reference>
<sequence length="386" mass="40083">MKFINLILKNIFRNKSRTFLALLGISIGIAAIVGLGLVSDGLTASTEKTLTAGAADFTLTSASSTGGSGGQGGPDSAMMSQNSSSGGTINQTRVEDVLKITGVEDAVGALQSSFTINGSQMPVNAIGIDGSKLSLADAVITNGSTYSTGNEVIIGTTASKTMNKTVGDTLSISNQTFKIVGIYETGNFMEDGGVFMSLSSLQNITNSTGTVSSIMVKANNTQDSDNLINKIEAAYPDLSNTKSMASMGRMNNGLETISTGAWAISLLAVLISGVIVLIIMIKSVVERTREIGVLKSVGWTNKRVMTMILGESVIITVMASIVGLIIGVGAVELLSISNLIPNIQLAFSAELFLKAIGVALLLGILGGLYPAYRASKLSPTEALRYE</sequence>
<evidence type="ECO:0000256" key="7">
    <source>
        <dbReference type="SAM" id="MobiDB-lite"/>
    </source>
</evidence>
<feature type="transmembrane region" description="Helical" evidence="8">
    <location>
        <begin position="260"/>
        <end position="285"/>
    </location>
</feature>
<dbReference type="InterPro" id="IPR025857">
    <property type="entry name" value="MacB_PCD"/>
</dbReference>
<evidence type="ECO:0000256" key="8">
    <source>
        <dbReference type="SAM" id="Phobius"/>
    </source>
</evidence>
<evidence type="ECO:0000256" key="4">
    <source>
        <dbReference type="ARBA" id="ARBA00022989"/>
    </source>
</evidence>
<feature type="compositionally biased region" description="Polar residues" evidence="7">
    <location>
        <begin position="78"/>
        <end position="89"/>
    </location>
</feature>
<dbReference type="HOGENOM" id="CLU_000604_8_0_2"/>
<evidence type="ECO:0000256" key="3">
    <source>
        <dbReference type="ARBA" id="ARBA00022692"/>
    </source>
</evidence>
<dbReference type="Pfam" id="PF02687">
    <property type="entry name" value="FtsX"/>
    <property type="match status" value="1"/>
</dbReference>
<keyword evidence="5 8" id="KW-0472">Membrane</keyword>
<keyword evidence="3 8" id="KW-0812">Transmembrane</keyword>
<feature type="transmembrane region" description="Helical" evidence="8">
    <location>
        <begin position="20"/>
        <end position="38"/>
    </location>
</feature>
<feature type="transmembrane region" description="Helical" evidence="8">
    <location>
        <begin position="306"/>
        <end position="331"/>
    </location>
</feature>
<evidence type="ECO:0000313" key="12">
    <source>
        <dbReference type="Proteomes" id="UP000009231"/>
    </source>
</evidence>
<evidence type="ECO:0008006" key="13">
    <source>
        <dbReference type="Google" id="ProtNLM"/>
    </source>
</evidence>
<dbReference type="GeneID" id="10669410"/>
<feature type="domain" description="ABC3 transporter permease C-terminal" evidence="9">
    <location>
        <begin position="263"/>
        <end position="379"/>
    </location>
</feature>
<proteinExistence type="inferred from homology"/>
<dbReference type="InterPro" id="IPR050250">
    <property type="entry name" value="Macrolide_Exporter_MacB"/>
</dbReference>
<accession>F6D5V2</accession>
<keyword evidence="12" id="KW-1185">Reference proteome</keyword>
<dbReference type="Pfam" id="PF12704">
    <property type="entry name" value="MacB_PCD"/>
    <property type="match status" value="1"/>
</dbReference>
<evidence type="ECO:0000313" key="11">
    <source>
        <dbReference type="EMBL" id="AEG18905.1"/>
    </source>
</evidence>
<dbReference type="AlphaFoldDB" id="F6D5V2"/>
<dbReference type="STRING" id="868131.MSWAN_1896"/>
<evidence type="ECO:0000256" key="1">
    <source>
        <dbReference type="ARBA" id="ARBA00004651"/>
    </source>
</evidence>
<dbReference type="PANTHER" id="PTHR30572">
    <property type="entry name" value="MEMBRANE COMPONENT OF TRANSPORTER-RELATED"/>
    <property type="match status" value="1"/>
</dbReference>
<gene>
    <name evidence="11" type="ordered locus">MSWAN_1896</name>
</gene>